<comment type="subcellular location">
    <subcellularLocation>
        <location evidence="1">Cell envelope</location>
    </subcellularLocation>
</comment>
<dbReference type="SUPFAM" id="SSF52833">
    <property type="entry name" value="Thioredoxin-like"/>
    <property type="match status" value="1"/>
</dbReference>
<dbReference type="InterPro" id="IPR013766">
    <property type="entry name" value="Thioredoxin_domain"/>
</dbReference>
<dbReference type="InterPro" id="IPR013740">
    <property type="entry name" value="Redoxin"/>
</dbReference>
<organism evidence="6 7">
    <name type="scientific">Parapedobacter defluvii</name>
    <dbReference type="NCBI Taxonomy" id="2045106"/>
    <lineage>
        <taxon>Bacteria</taxon>
        <taxon>Pseudomonadati</taxon>
        <taxon>Bacteroidota</taxon>
        <taxon>Sphingobacteriia</taxon>
        <taxon>Sphingobacteriales</taxon>
        <taxon>Sphingobacteriaceae</taxon>
        <taxon>Parapedobacter</taxon>
    </lineage>
</organism>
<evidence type="ECO:0000313" key="7">
    <source>
        <dbReference type="Proteomes" id="UP000597338"/>
    </source>
</evidence>
<dbReference type="Proteomes" id="UP000597338">
    <property type="component" value="Unassembled WGS sequence"/>
</dbReference>
<keyword evidence="7" id="KW-1185">Reference proteome</keyword>
<dbReference type="Gene3D" id="3.40.30.10">
    <property type="entry name" value="Glutaredoxin"/>
    <property type="match status" value="1"/>
</dbReference>
<evidence type="ECO:0000259" key="5">
    <source>
        <dbReference type="PROSITE" id="PS51352"/>
    </source>
</evidence>
<comment type="caution">
    <text evidence="6">The sequence shown here is derived from an EMBL/GenBank/DDBJ whole genome shotgun (WGS) entry which is preliminary data.</text>
</comment>
<gene>
    <name evidence="6" type="ORF">GCM10011386_29430</name>
</gene>
<protein>
    <recommendedName>
        <fullName evidence="5">Thioredoxin domain-containing protein</fullName>
    </recommendedName>
</protein>
<keyword evidence="2" id="KW-0201">Cytochrome c-type biogenesis</keyword>
<sequence length="472" mass="54797">MQRDSLIQHFGKPGYFVLRGKVQHFDEDFFELGMTTYLDVVTKAVPIKPDGTFSEQFEVSNTQDIYLYLPGSRTIILSVCENDTLTLNWDQHALLESLSIHSEDPVRNTQLQVQREIYQKHRVALIELRNELHENKDTYTPAEKYERINGRYNAVLETVLDHADSGKADLDRILLAQYYNFTNLLIDQQLYPTFRLRAVLDTVPDYAVFKLDDPFPWYDESHFIHIPDFRDFYMATTSKANPYMGTKTINGGSEQVNFPITWYHRVRASQGSDIMQDWLMAQELTRYLRQTPFDYIKDAYTLFIEECKTPFFKSETEQLYARMQNIYPGREAPPFTLKNEAGQAVSLADFKGKVVYIDFWGVYCAPCMYDIQHYVPKVHEYYKDKDVVFVNICVDVGEAQWKAALKQQELHGVNLIAEGWSRHPVCQAYNVHAIPQYILINRDGTIANNNPQRPGQLTARLGNNQIDEALAK</sequence>
<evidence type="ECO:0000256" key="3">
    <source>
        <dbReference type="ARBA" id="ARBA00023157"/>
    </source>
</evidence>
<dbReference type="CDD" id="cd02966">
    <property type="entry name" value="TlpA_like_family"/>
    <property type="match status" value="1"/>
</dbReference>
<keyword evidence="4" id="KW-0676">Redox-active center</keyword>
<reference evidence="7" key="1">
    <citation type="journal article" date="2019" name="Int. J. Syst. Evol. Microbiol.">
        <title>The Global Catalogue of Microorganisms (GCM) 10K type strain sequencing project: providing services to taxonomists for standard genome sequencing and annotation.</title>
        <authorList>
            <consortium name="The Broad Institute Genomics Platform"/>
            <consortium name="The Broad Institute Genome Sequencing Center for Infectious Disease"/>
            <person name="Wu L."/>
            <person name="Ma J."/>
        </authorList>
    </citation>
    <scope>NUCLEOTIDE SEQUENCE [LARGE SCALE GENOMIC DNA]</scope>
    <source>
        <strain evidence="7">CGMCC 1.15342</strain>
    </source>
</reference>
<feature type="domain" description="Thioredoxin" evidence="5">
    <location>
        <begin position="326"/>
        <end position="471"/>
    </location>
</feature>
<dbReference type="InterPro" id="IPR050553">
    <property type="entry name" value="Thioredoxin_ResA/DsbE_sf"/>
</dbReference>
<evidence type="ECO:0000256" key="2">
    <source>
        <dbReference type="ARBA" id="ARBA00022748"/>
    </source>
</evidence>
<keyword evidence="3" id="KW-1015">Disulfide bond</keyword>
<evidence type="ECO:0000256" key="1">
    <source>
        <dbReference type="ARBA" id="ARBA00004196"/>
    </source>
</evidence>
<dbReference type="PANTHER" id="PTHR42852:SF6">
    <property type="entry name" value="THIOL:DISULFIDE INTERCHANGE PROTEIN DSBE"/>
    <property type="match status" value="1"/>
</dbReference>
<dbReference type="PROSITE" id="PS51352">
    <property type="entry name" value="THIOREDOXIN_2"/>
    <property type="match status" value="1"/>
</dbReference>
<name>A0ABQ1M699_9SPHI</name>
<proteinExistence type="predicted"/>
<evidence type="ECO:0000313" key="6">
    <source>
        <dbReference type="EMBL" id="GGC35399.1"/>
    </source>
</evidence>
<dbReference type="InterPro" id="IPR036249">
    <property type="entry name" value="Thioredoxin-like_sf"/>
</dbReference>
<evidence type="ECO:0000256" key="4">
    <source>
        <dbReference type="ARBA" id="ARBA00023284"/>
    </source>
</evidence>
<dbReference type="PANTHER" id="PTHR42852">
    <property type="entry name" value="THIOL:DISULFIDE INTERCHANGE PROTEIN DSBE"/>
    <property type="match status" value="1"/>
</dbReference>
<accession>A0ABQ1M699</accession>
<dbReference type="RefSeq" id="WP_188752014.1">
    <property type="nucleotide sequence ID" value="NZ_BMIK01000010.1"/>
</dbReference>
<dbReference type="Pfam" id="PF08534">
    <property type="entry name" value="Redoxin"/>
    <property type="match status" value="1"/>
</dbReference>
<dbReference type="EMBL" id="BMIK01000010">
    <property type="protein sequence ID" value="GGC35399.1"/>
    <property type="molecule type" value="Genomic_DNA"/>
</dbReference>